<reference evidence="1" key="2">
    <citation type="submission" date="2025-08" db="UniProtKB">
        <authorList>
            <consortium name="Ensembl"/>
        </authorList>
    </citation>
    <scope>IDENTIFICATION</scope>
</reference>
<accession>A0A2I3RYK2</accession>
<dbReference type="Bgee" id="ENSPTRG00000051602">
    <property type="expression patterns" value="Expressed in Brodmann (1909) area 10 and 12 other cell types or tissues"/>
</dbReference>
<proteinExistence type="predicted"/>
<organism evidence="1 2">
    <name type="scientific">Pan troglodytes</name>
    <name type="common">Chimpanzee</name>
    <dbReference type="NCBI Taxonomy" id="9598"/>
    <lineage>
        <taxon>Eukaryota</taxon>
        <taxon>Metazoa</taxon>
        <taxon>Chordata</taxon>
        <taxon>Craniata</taxon>
        <taxon>Vertebrata</taxon>
        <taxon>Euteleostomi</taxon>
        <taxon>Mammalia</taxon>
        <taxon>Eutheria</taxon>
        <taxon>Euarchontoglires</taxon>
        <taxon>Primates</taxon>
        <taxon>Haplorrhini</taxon>
        <taxon>Catarrhini</taxon>
        <taxon>Hominidae</taxon>
        <taxon>Pan</taxon>
    </lineage>
</organism>
<dbReference type="AlphaFoldDB" id="A0A2I3RYK2"/>
<dbReference type="Ensembl" id="ENSPTRT00000103915.1">
    <property type="protein sequence ID" value="ENSPTRP00000069689.1"/>
    <property type="gene ID" value="ENSPTRG00000051602.1"/>
</dbReference>
<dbReference type="InParanoid" id="A0A2I3RYK2"/>
<name>A0A2I3RYK2_PANTR</name>
<sequence>MQRAALHDVKVELDCDGILKSAFHLELQHLQSHLQLMPAPWRGSACRRQRTAIKPLNANFIFTVSK</sequence>
<dbReference type="EMBL" id="AACZ04070190">
    <property type="status" value="NOT_ANNOTATED_CDS"/>
    <property type="molecule type" value="Genomic_DNA"/>
</dbReference>
<evidence type="ECO:0000313" key="2">
    <source>
        <dbReference type="Proteomes" id="UP000002277"/>
    </source>
</evidence>
<keyword evidence="2" id="KW-1185">Reference proteome</keyword>
<reference evidence="1 2" key="1">
    <citation type="journal article" date="2005" name="Nature">
        <title>Initial sequence of the chimpanzee genome and comparison with the human genome.</title>
        <authorList>
            <consortium name="Chimpanzee sequencing and analysis consortium"/>
        </authorList>
    </citation>
    <scope>NUCLEOTIDE SEQUENCE [LARGE SCALE GENOMIC DNA]</scope>
</reference>
<dbReference type="Proteomes" id="UP000002277">
    <property type="component" value="Chromosome 12"/>
</dbReference>
<reference evidence="1" key="3">
    <citation type="submission" date="2025-09" db="UniProtKB">
        <authorList>
            <consortium name="Ensembl"/>
        </authorList>
    </citation>
    <scope>IDENTIFICATION</scope>
</reference>
<evidence type="ECO:0000313" key="1">
    <source>
        <dbReference type="Ensembl" id="ENSPTRP00000069689.1"/>
    </source>
</evidence>
<protein>
    <submittedName>
        <fullName evidence="1">Uncharacterized protein</fullName>
    </submittedName>
</protein>
<dbReference type="GeneTree" id="ENSGT00910000148934"/>